<organism evidence="5 6">
    <name type="scientific">Bradyrhizobium daqingense</name>
    <dbReference type="NCBI Taxonomy" id="993502"/>
    <lineage>
        <taxon>Bacteria</taxon>
        <taxon>Pseudomonadati</taxon>
        <taxon>Pseudomonadota</taxon>
        <taxon>Alphaproteobacteria</taxon>
        <taxon>Hyphomicrobiales</taxon>
        <taxon>Nitrobacteraceae</taxon>
        <taxon>Bradyrhizobium</taxon>
    </lineage>
</organism>
<reference evidence="5 6" key="1">
    <citation type="journal article" date="2015" name="Stand. Genomic Sci.">
        <title>Genomic Encyclopedia of Bacterial and Archaeal Type Strains, Phase III: the genomes of soil and plant-associated and newly described type strains.</title>
        <authorList>
            <person name="Whitman W.B."/>
            <person name="Woyke T."/>
            <person name="Klenk H.P."/>
            <person name="Zhou Y."/>
            <person name="Lilburn T.G."/>
            <person name="Beck B.J."/>
            <person name="De Vos P."/>
            <person name="Vandamme P."/>
            <person name="Eisen J.A."/>
            <person name="Garrity G."/>
            <person name="Hugenholtz P."/>
            <person name="Kyrpides N.C."/>
        </authorList>
    </citation>
    <scope>NUCLEOTIDE SEQUENCE [LARGE SCALE GENOMIC DNA]</scope>
    <source>
        <strain evidence="5 6">CGMCC 1.10947</strain>
    </source>
</reference>
<name>A0A562L323_9BRAD</name>
<dbReference type="SUPFAM" id="SSF51445">
    <property type="entry name" value="(Trans)glycosidases"/>
    <property type="match status" value="1"/>
</dbReference>
<feature type="domain" description="Bacterial Ig-like" evidence="4">
    <location>
        <begin position="631"/>
        <end position="717"/>
    </location>
</feature>
<dbReference type="Gene3D" id="3.20.20.80">
    <property type="entry name" value="Glycosidases"/>
    <property type="match status" value="1"/>
</dbReference>
<dbReference type="GO" id="GO:0009251">
    <property type="term" value="P:glucan catabolic process"/>
    <property type="evidence" value="ECO:0007669"/>
    <property type="project" value="TreeGrafter"/>
</dbReference>
<protein>
    <submittedName>
        <fullName evidence="5">Aryl-phospho-beta-D-glucosidase BglC (GH1 family)</fullName>
    </submittedName>
</protein>
<evidence type="ECO:0000313" key="5">
    <source>
        <dbReference type="EMBL" id="TWI01926.1"/>
    </source>
</evidence>
<dbReference type="GO" id="GO:0004553">
    <property type="term" value="F:hydrolase activity, hydrolyzing O-glycosyl compounds"/>
    <property type="evidence" value="ECO:0007669"/>
    <property type="project" value="InterPro"/>
</dbReference>
<dbReference type="PANTHER" id="PTHR34142">
    <property type="entry name" value="ENDO-BETA-1,4-GLUCANASE A"/>
    <property type="match status" value="1"/>
</dbReference>
<keyword evidence="2" id="KW-0326">Glycosidase</keyword>
<sequence>MTTTSAATVGVNVSGAEYSWMPFVGAGDLDYLASQGVSLIRLPISWERMQPTLNGPLDPTYLSGLETVLSEAAARDIKVIIDLHNYGRYNLNYAADAAANYGIVAPNAAGSSVIGSSEVPVSAFADFWSLLAGQLSGHAGLAGYDIMNEPYNMGNSTIWPEAAQAAVDAIRTADMKTPIYVEGYQWASAENWLVYNANLHISDPANKIIYEAHQYFDANGSGQYAQSYAQQGATSSLGAEDLQPFLDWLAANNYQGFVGELGVPGNDSNWTVLLNSALTQLQAAGVSSTVWNYVYADPSGKNSWWPVADSMSINPKEGWGAATMEAIFAHSAPTVASFSPDSAVAGDGITNVNHVTLTGTAAVGATVQVFDGAKQIGTTIANASGDWSFATGKLADGSHAFTSKAVNAAGNVSAASAALTVTVDTVAPSAPTVASFSPDSAVAGDGITNVNHVTLTGTAAAGATVQVFDGAKQIGTATANANGAWSFVTSALVDGNHAFTSKAVDAAGNVSAASKALTVTVDTLAPSAPTVASFSPDSGVAGDRITNANHVTLTGMAAAGATIQVFDGAKQIGTSTANANGAWSFATSTLVDGNHAFTSKAVDAAGNVSAASKALTVTVDTVAPSAPTVASFSPDSGVAGDGITNANHVTLTGMAAAGATVQVFDGSKQIGTSTANANGAWSFATGTLADGVHAFTSKAIDAAGNHSALSAEFDLTVNSTWSGSVTSLGQVNGHGEAMSTELVTLEGTTAKTIRLDSKGSMLGAEVWTSDGASTTTTYFDDAWHRTKADVTTVSGNQSQTVHLDADWHVVGAELTTVNANSATTVQFNAAWQQIGAEISTINGSTRQTLYFDEKWVMTGAQITTVEGNATTLMSFDTNWKMTGAVVSTPDAATSFDGNWHQTPSSSSAGRSDLTVMSGTAENDVFVFHGEFGNNVIRNFQALGASHDVIQIDQSTFGDFGAVMANAVQSGDHVVITAHEGSIILEGMQLADLHRYDFHLV</sequence>
<evidence type="ECO:0000313" key="6">
    <source>
        <dbReference type="Proteomes" id="UP000317176"/>
    </source>
</evidence>
<dbReference type="PANTHER" id="PTHR34142:SF1">
    <property type="entry name" value="GLYCOSIDE HYDROLASE FAMILY 5 DOMAIN-CONTAINING PROTEIN"/>
    <property type="match status" value="1"/>
</dbReference>
<dbReference type="Gene3D" id="2.60.40.10">
    <property type="entry name" value="Immunoglobulins"/>
    <property type="match status" value="4"/>
</dbReference>
<proteinExistence type="predicted"/>
<dbReference type="EMBL" id="VLKL01000012">
    <property type="protein sequence ID" value="TWI01926.1"/>
    <property type="molecule type" value="Genomic_DNA"/>
</dbReference>
<dbReference type="InterPro" id="IPR044016">
    <property type="entry name" value="Big_13"/>
</dbReference>
<dbReference type="Pfam" id="PF19077">
    <property type="entry name" value="Big_13"/>
    <property type="match status" value="4"/>
</dbReference>
<dbReference type="Proteomes" id="UP000317176">
    <property type="component" value="Unassembled WGS sequence"/>
</dbReference>
<dbReference type="Pfam" id="PF00150">
    <property type="entry name" value="Cellulase"/>
    <property type="match status" value="1"/>
</dbReference>
<feature type="domain" description="Bacterial Ig-like" evidence="4">
    <location>
        <begin position="533"/>
        <end position="621"/>
    </location>
</feature>
<dbReference type="NCBIfam" id="NF033510">
    <property type="entry name" value="Ca_tandemer"/>
    <property type="match status" value="4"/>
</dbReference>
<dbReference type="InterPro" id="IPR017853">
    <property type="entry name" value="GH"/>
</dbReference>
<keyword evidence="6" id="KW-1185">Reference proteome</keyword>
<accession>A0A562L323</accession>
<feature type="domain" description="Bacterial Ig-like" evidence="4">
    <location>
        <begin position="435"/>
        <end position="523"/>
    </location>
</feature>
<gene>
    <name evidence="5" type="ORF">IQ17_04285</name>
</gene>
<comment type="caution">
    <text evidence="5">The sequence shown here is derived from an EMBL/GenBank/DDBJ whole genome shotgun (WGS) entry which is preliminary data.</text>
</comment>
<evidence type="ECO:0000256" key="1">
    <source>
        <dbReference type="ARBA" id="ARBA00022801"/>
    </source>
</evidence>
<evidence type="ECO:0000259" key="3">
    <source>
        <dbReference type="Pfam" id="PF00150"/>
    </source>
</evidence>
<dbReference type="InterPro" id="IPR001547">
    <property type="entry name" value="Glyco_hydro_5"/>
</dbReference>
<feature type="domain" description="Glycoside hydrolase family 5" evidence="3">
    <location>
        <begin position="8"/>
        <end position="294"/>
    </location>
</feature>
<feature type="domain" description="Bacterial Ig-like" evidence="4">
    <location>
        <begin position="338"/>
        <end position="425"/>
    </location>
</feature>
<dbReference type="InterPro" id="IPR013783">
    <property type="entry name" value="Ig-like_fold"/>
</dbReference>
<evidence type="ECO:0000256" key="2">
    <source>
        <dbReference type="ARBA" id="ARBA00023295"/>
    </source>
</evidence>
<dbReference type="RefSeq" id="WP_145637869.1">
    <property type="nucleotide sequence ID" value="NZ_CP088014.1"/>
</dbReference>
<keyword evidence="1" id="KW-0378">Hydrolase</keyword>
<dbReference type="AlphaFoldDB" id="A0A562L323"/>
<dbReference type="OrthoDB" id="8256393at2"/>
<evidence type="ECO:0000259" key="4">
    <source>
        <dbReference type="Pfam" id="PF19077"/>
    </source>
</evidence>